<dbReference type="InterPro" id="IPR000700">
    <property type="entry name" value="PAS-assoc_C"/>
</dbReference>
<feature type="domain" description="PAS" evidence="3">
    <location>
        <begin position="201"/>
        <end position="273"/>
    </location>
</feature>
<evidence type="ECO:0000256" key="2">
    <source>
        <dbReference type="SAM" id="Phobius"/>
    </source>
</evidence>
<dbReference type="InterPro" id="IPR003018">
    <property type="entry name" value="GAF"/>
</dbReference>
<feature type="domain" description="PAC" evidence="4">
    <location>
        <begin position="277"/>
        <end position="328"/>
    </location>
</feature>
<dbReference type="RefSeq" id="WP_069520559.1">
    <property type="nucleotide sequence ID" value="NZ_FOFP01000010.1"/>
</dbReference>
<dbReference type="EMBL" id="FOFP01000010">
    <property type="protein sequence ID" value="SEQ80425.1"/>
    <property type="molecule type" value="Genomic_DNA"/>
</dbReference>
<dbReference type="InterPro" id="IPR035965">
    <property type="entry name" value="PAS-like_dom_sf"/>
</dbReference>
<comment type="caution">
    <text evidence="5">The sequence shown here is derived from an EMBL/GenBank/DDBJ whole genome shotgun (WGS) entry which is preliminary data.</text>
</comment>
<dbReference type="Pfam" id="PF13185">
    <property type="entry name" value="GAF_2"/>
    <property type="match status" value="1"/>
</dbReference>
<reference evidence="5 6" key="1">
    <citation type="submission" date="2016-10" db="EMBL/GenBank/DDBJ databases">
        <authorList>
            <person name="Varghese N."/>
            <person name="Submissions S."/>
        </authorList>
    </citation>
    <scope>NUCLEOTIDE SEQUENCE [LARGE SCALE GENOMIC DNA]</scope>
    <source>
        <strain evidence="5 6">CIP 109853</strain>
    </source>
</reference>
<dbReference type="PROSITE" id="PS50113">
    <property type="entry name" value="PAC"/>
    <property type="match status" value="1"/>
</dbReference>
<dbReference type="SMART" id="SM00065">
    <property type="entry name" value="GAF"/>
    <property type="match status" value="1"/>
</dbReference>
<evidence type="ECO:0000313" key="6">
    <source>
        <dbReference type="Proteomes" id="UP000198512"/>
    </source>
</evidence>
<protein>
    <submittedName>
        <fullName evidence="5">PAS domain S-box-containing protein</fullName>
    </submittedName>
</protein>
<dbReference type="SUPFAM" id="SSF55785">
    <property type="entry name" value="PYP-like sensor domain (PAS domain)"/>
    <property type="match status" value="3"/>
</dbReference>
<keyword evidence="1" id="KW-0808">Transferase</keyword>
<keyword evidence="2" id="KW-0812">Transmembrane</keyword>
<feature type="transmembrane region" description="Helical" evidence="2">
    <location>
        <begin position="12"/>
        <end position="31"/>
    </location>
</feature>
<dbReference type="PANTHER" id="PTHR44757">
    <property type="entry name" value="DIGUANYLATE CYCLASE DGCP"/>
    <property type="match status" value="1"/>
</dbReference>
<evidence type="ECO:0000259" key="4">
    <source>
        <dbReference type="PROSITE" id="PS50113"/>
    </source>
</evidence>
<keyword evidence="2" id="KW-1133">Transmembrane helix</keyword>
<keyword evidence="6" id="KW-1185">Reference proteome</keyword>
<dbReference type="Gene3D" id="3.30.450.20">
    <property type="entry name" value="PAS domain"/>
    <property type="match status" value="3"/>
</dbReference>
<dbReference type="CDD" id="cd00130">
    <property type="entry name" value="PAS"/>
    <property type="match status" value="2"/>
</dbReference>
<evidence type="ECO:0000256" key="1">
    <source>
        <dbReference type="ARBA" id="ARBA00022777"/>
    </source>
</evidence>
<sequence length="615" mass="69431">MRSDLAVPLRLAGAYILFSLLWMLGGEYLLAPLVDKTYGDGTLHQLEDLLFVVLSTALIFVIIHRDRHSQRDLLDALSRNSRLLQQAQRNAALGSWEYVGSLHLSQEALRLFDQDAAHSHTSLDTLLTWLHPAERPAVQRAFRSLLDSCTPLSISARLYRPQATEDSWLMLRGEVDSSGQVLGTVQDISAQKRDEQALRDSEQRFRQLFERTPRIAVQGYDRERRVIYWNQASTQLYGYSLQDAMGKRLEELIVPPPQRGKVINAINTWLLGGPAISAGEIQLQRKDGRKVWVYSSHTMLRNSRNQLELYCVDIDLSEQKTIHGELQDSETRYRELVDTLSDVIVLTDAEAHLLFLNPAWEAISGYRMHESLGKQLPQFLVDEDAARLRAQLAELPGCTGSIRGEYRLLSRNGLQRRVELHLHRNPLNGSMRGSLCDIQERYQLQQLQHARNAVLDELLARRPVDRILDGISRRLQDLSPRMRVSIMLVTPDQTLHVAASPSLDERYREAIEGVPVAEGVGSCGHAAHSGELVIAEDLSTHPYWADYHELASACGLRACWSLPFKDDHGEVLGTFGIYYDSPSRPSSADIALVTEFTRLAGLAVQQTRSTPRPMD</sequence>
<dbReference type="SUPFAM" id="SSF55781">
    <property type="entry name" value="GAF domain-like"/>
    <property type="match status" value="1"/>
</dbReference>
<evidence type="ECO:0000313" key="5">
    <source>
        <dbReference type="EMBL" id="SEQ80425.1"/>
    </source>
</evidence>
<dbReference type="InterPro" id="IPR052155">
    <property type="entry name" value="Biofilm_reg_signaling"/>
</dbReference>
<feature type="transmembrane region" description="Helical" evidence="2">
    <location>
        <begin position="43"/>
        <end position="63"/>
    </location>
</feature>
<dbReference type="SMART" id="SM00091">
    <property type="entry name" value="PAS"/>
    <property type="match status" value="3"/>
</dbReference>
<dbReference type="NCBIfam" id="TIGR00229">
    <property type="entry name" value="sensory_box"/>
    <property type="match status" value="2"/>
</dbReference>
<dbReference type="Pfam" id="PF00989">
    <property type="entry name" value="PAS"/>
    <property type="match status" value="1"/>
</dbReference>
<name>A0ABY1BGD6_9PSED</name>
<dbReference type="PROSITE" id="PS50112">
    <property type="entry name" value="PAS"/>
    <property type="match status" value="2"/>
</dbReference>
<dbReference type="SMART" id="SM00086">
    <property type="entry name" value="PAC"/>
    <property type="match status" value="2"/>
</dbReference>
<keyword evidence="2" id="KW-0472">Membrane</keyword>
<feature type="domain" description="PAS" evidence="3">
    <location>
        <begin position="329"/>
        <end position="392"/>
    </location>
</feature>
<dbReference type="InterPro" id="IPR000014">
    <property type="entry name" value="PAS"/>
</dbReference>
<dbReference type="Gene3D" id="3.30.450.40">
    <property type="match status" value="1"/>
</dbReference>
<dbReference type="InterPro" id="IPR013656">
    <property type="entry name" value="PAS_4"/>
</dbReference>
<dbReference type="Proteomes" id="UP000198512">
    <property type="component" value="Unassembled WGS sequence"/>
</dbReference>
<proteinExistence type="predicted"/>
<dbReference type="PANTHER" id="PTHR44757:SF2">
    <property type="entry name" value="BIOFILM ARCHITECTURE MAINTENANCE PROTEIN MBAA"/>
    <property type="match status" value="1"/>
</dbReference>
<accession>A0ABY1BGD6</accession>
<gene>
    <name evidence="5" type="ORF">SAMN05216600_11038</name>
</gene>
<dbReference type="InterPro" id="IPR001610">
    <property type="entry name" value="PAC"/>
</dbReference>
<dbReference type="Pfam" id="PF08448">
    <property type="entry name" value="PAS_4"/>
    <property type="match status" value="1"/>
</dbReference>
<evidence type="ECO:0000259" key="3">
    <source>
        <dbReference type="PROSITE" id="PS50112"/>
    </source>
</evidence>
<dbReference type="InterPro" id="IPR013767">
    <property type="entry name" value="PAS_fold"/>
</dbReference>
<organism evidence="5 6">
    <name type="scientific">Pseudomonas cuatrocienegasensis</name>
    <dbReference type="NCBI Taxonomy" id="543360"/>
    <lineage>
        <taxon>Bacteria</taxon>
        <taxon>Pseudomonadati</taxon>
        <taxon>Pseudomonadota</taxon>
        <taxon>Gammaproteobacteria</taxon>
        <taxon>Pseudomonadales</taxon>
        <taxon>Pseudomonadaceae</taxon>
        <taxon>Pseudomonas</taxon>
    </lineage>
</organism>
<keyword evidence="1" id="KW-0418">Kinase</keyword>
<dbReference type="InterPro" id="IPR029016">
    <property type="entry name" value="GAF-like_dom_sf"/>
</dbReference>